<proteinExistence type="predicted"/>
<dbReference type="EMBL" id="MU267770">
    <property type="protein sequence ID" value="KAH7909252.1"/>
    <property type="molecule type" value="Genomic_DNA"/>
</dbReference>
<reference evidence="1" key="1">
    <citation type="journal article" date="2021" name="New Phytol.">
        <title>Evolutionary innovations through gain and loss of genes in the ectomycorrhizal Boletales.</title>
        <authorList>
            <person name="Wu G."/>
            <person name="Miyauchi S."/>
            <person name="Morin E."/>
            <person name="Kuo A."/>
            <person name="Drula E."/>
            <person name="Varga T."/>
            <person name="Kohler A."/>
            <person name="Feng B."/>
            <person name="Cao Y."/>
            <person name="Lipzen A."/>
            <person name="Daum C."/>
            <person name="Hundley H."/>
            <person name="Pangilinan J."/>
            <person name="Johnson J."/>
            <person name="Barry K."/>
            <person name="LaButti K."/>
            <person name="Ng V."/>
            <person name="Ahrendt S."/>
            <person name="Min B."/>
            <person name="Choi I.G."/>
            <person name="Park H."/>
            <person name="Plett J.M."/>
            <person name="Magnuson J."/>
            <person name="Spatafora J.W."/>
            <person name="Nagy L.G."/>
            <person name="Henrissat B."/>
            <person name="Grigoriev I.V."/>
            <person name="Yang Z.L."/>
            <person name="Xu J."/>
            <person name="Martin F.M."/>
        </authorList>
    </citation>
    <scope>NUCLEOTIDE SEQUENCE</scope>
    <source>
        <strain evidence="1">ATCC 28755</strain>
    </source>
</reference>
<gene>
    <name evidence="1" type="ORF">BJ138DRAFT_1067357</name>
</gene>
<accession>A0ACB8A7Q2</accession>
<evidence type="ECO:0000313" key="2">
    <source>
        <dbReference type="Proteomes" id="UP000790377"/>
    </source>
</evidence>
<keyword evidence="2" id="KW-1185">Reference proteome</keyword>
<name>A0ACB8A7Q2_9AGAM</name>
<protein>
    <submittedName>
        <fullName evidence="1">Chord-domain-containing protein</fullName>
    </submittedName>
</protein>
<dbReference type="Proteomes" id="UP000790377">
    <property type="component" value="Unassembled WGS sequence"/>
</dbReference>
<evidence type="ECO:0000313" key="1">
    <source>
        <dbReference type="EMBL" id="KAH7909252.1"/>
    </source>
</evidence>
<organism evidence="1 2">
    <name type="scientific">Hygrophoropsis aurantiaca</name>
    <dbReference type="NCBI Taxonomy" id="72124"/>
    <lineage>
        <taxon>Eukaryota</taxon>
        <taxon>Fungi</taxon>
        <taxon>Dikarya</taxon>
        <taxon>Basidiomycota</taxon>
        <taxon>Agaricomycotina</taxon>
        <taxon>Agaricomycetes</taxon>
        <taxon>Agaricomycetidae</taxon>
        <taxon>Boletales</taxon>
        <taxon>Coniophorineae</taxon>
        <taxon>Hygrophoropsidaceae</taxon>
        <taxon>Hygrophoropsis</taxon>
    </lineage>
</organism>
<comment type="caution">
    <text evidence="1">The sequence shown here is derived from an EMBL/GenBank/DDBJ whole genome shotgun (WGS) entry which is preliminary data.</text>
</comment>
<sequence>MVRCTRKGCGQEYDPDNNPADSCRYHLGAPVFHEGLKSWSCCSDTNKPVLDFDEFMNITGCTLSTHTNEVPKTATSTQQPLPNVNLTMTKSPGGKEVYSSTPVKPAATRTPSAAPLQAEKAPVVEDEDDLTIPISPGALCRRKGCGVAFVSDEVNRLGDGDGTVCSYHPAPPIFREGSKGYLCCKRRVLEFDEFLKIQGCKTGRHVFAPKVQVLDSLAEQLTDCRVDHFQTPSEVHVSVFAKGSDRERSTIKIEETQIHFDLYLPSSKRFKRTISLFGPVDPDSSSSKFYGTKVEVILKKSDTRSWTLLEKTTHDLGNISLTFGVSGRTGTIGGKEIVLDEANRHRELQS</sequence>